<dbReference type="PIRSF" id="PIRSF006160">
    <property type="entry name" value="AI2"/>
    <property type="match status" value="1"/>
</dbReference>
<evidence type="ECO:0000256" key="1">
    <source>
        <dbReference type="ARBA" id="ARBA00000297"/>
    </source>
</evidence>
<name>A0ABN5M227_9DEIN</name>
<sequence>MPKPLVIPESFRLDHTQVRAPYVRLAGAKETPKGDLIEKYDLRFAQPNQEALSTGAIHTLEHLLATYIRSHLEGVVDISPMGCRTGFYLVVLGQPGPQKVLEAFRATLQDVVNHTEPVPGVSELECGNYRDHDPQSAKAWAERLLHSNLHVQETIEIAQEAYGANTP</sequence>
<comment type="similarity">
    <text evidence="2 14">Belongs to the LuxS family.</text>
</comment>
<dbReference type="RefSeq" id="WP_027888138.1">
    <property type="nucleotide sequence ID" value="NZ_CP021130.1"/>
</dbReference>
<evidence type="ECO:0000256" key="2">
    <source>
        <dbReference type="ARBA" id="ARBA00007311"/>
    </source>
</evidence>
<dbReference type="NCBIfam" id="NF002604">
    <property type="entry name" value="PRK02260.1-4"/>
    <property type="match status" value="1"/>
</dbReference>
<dbReference type="SUPFAM" id="SSF63411">
    <property type="entry name" value="LuxS/MPP-like metallohydrolase"/>
    <property type="match status" value="1"/>
</dbReference>
<organism evidence="15 16">
    <name type="scientific">Meiothermus taiwanensis WR-220</name>
    <dbReference type="NCBI Taxonomy" id="1339250"/>
    <lineage>
        <taxon>Bacteria</taxon>
        <taxon>Thermotogati</taxon>
        <taxon>Deinococcota</taxon>
        <taxon>Deinococci</taxon>
        <taxon>Thermales</taxon>
        <taxon>Thermaceae</taxon>
        <taxon>Meiothermus</taxon>
    </lineage>
</organism>
<dbReference type="HAMAP" id="MF_00091">
    <property type="entry name" value="LuxS"/>
    <property type="match status" value="1"/>
</dbReference>
<evidence type="ECO:0000256" key="11">
    <source>
        <dbReference type="ARBA" id="ARBA00024654"/>
    </source>
</evidence>
<dbReference type="Gene3D" id="3.30.1360.80">
    <property type="entry name" value="S-ribosylhomocysteinase (LuxS)"/>
    <property type="match status" value="1"/>
</dbReference>
<comment type="cofactor">
    <cofactor evidence="14">
        <name>Fe cation</name>
        <dbReference type="ChEBI" id="CHEBI:24875"/>
    </cofactor>
    <text evidence="14">Binds 1 Fe cation per subunit.</text>
</comment>
<accession>A0ABN5M227</accession>
<evidence type="ECO:0000256" key="5">
    <source>
        <dbReference type="ARBA" id="ARBA00015130"/>
    </source>
</evidence>
<feature type="binding site" evidence="14">
    <location>
        <position position="62"/>
    </location>
    <ligand>
        <name>Fe cation</name>
        <dbReference type="ChEBI" id="CHEBI:24875"/>
    </ligand>
</feature>
<dbReference type="InterPro" id="IPR037005">
    <property type="entry name" value="LuxS_sf"/>
</dbReference>
<evidence type="ECO:0000256" key="3">
    <source>
        <dbReference type="ARBA" id="ARBA00011738"/>
    </source>
</evidence>
<keyword evidence="9 14" id="KW-0408">Iron</keyword>
<dbReference type="PRINTS" id="PR01487">
    <property type="entry name" value="LUXSPROTEIN"/>
</dbReference>
<evidence type="ECO:0000256" key="13">
    <source>
        <dbReference type="ARBA" id="ARBA00031777"/>
    </source>
</evidence>
<keyword evidence="16" id="KW-1185">Reference proteome</keyword>
<evidence type="ECO:0000256" key="7">
    <source>
        <dbReference type="ARBA" id="ARBA00022723"/>
    </source>
</evidence>
<feature type="binding site" evidence="14">
    <location>
        <position position="126"/>
    </location>
    <ligand>
        <name>Fe cation</name>
        <dbReference type="ChEBI" id="CHEBI:24875"/>
    </ligand>
</feature>
<keyword evidence="10 14" id="KW-0456">Lyase</keyword>
<dbReference type="EC" id="4.4.1.21" evidence="4 14"/>
<evidence type="ECO:0000256" key="12">
    <source>
        <dbReference type="ARBA" id="ARBA00030600"/>
    </source>
</evidence>
<dbReference type="EMBL" id="CP021130">
    <property type="protein sequence ID" value="AWR87124.1"/>
    <property type="molecule type" value="Genomic_DNA"/>
</dbReference>
<dbReference type="Pfam" id="PF02664">
    <property type="entry name" value="LuxS"/>
    <property type="match status" value="1"/>
</dbReference>
<gene>
    <name evidence="14" type="primary">luxS</name>
    <name evidence="15" type="ORF">Mtai_v1c18900</name>
</gene>
<evidence type="ECO:0000256" key="9">
    <source>
        <dbReference type="ARBA" id="ARBA00023004"/>
    </source>
</evidence>
<dbReference type="InterPro" id="IPR003815">
    <property type="entry name" value="S-ribosylhomocysteinase"/>
</dbReference>
<dbReference type="InterPro" id="IPR011249">
    <property type="entry name" value="Metalloenz_LuxS/M16"/>
</dbReference>
<evidence type="ECO:0000313" key="16">
    <source>
        <dbReference type="Proteomes" id="UP000263013"/>
    </source>
</evidence>
<comment type="catalytic activity">
    <reaction evidence="1 14">
        <text>S-(5-deoxy-D-ribos-5-yl)-L-homocysteine = (S)-4,5-dihydroxypentane-2,3-dione + L-homocysteine</text>
        <dbReference type="Rhea" id="RHEA:17753"/>
        <dbReference type="ChEBI" id="CHEBI:29484"/>
        <dbReference type="ChEBI" id="CHEBI:58195"/>
        <dbReference type="ChEBI" id="CHEBI:58199"/>
        <dbReference type="EC" id="4.4.1.21"/>
    </reaction>
</comment>
<evidence type="ECO:0000256" key="4">
    <source>
        <dbReference type="ARBA" id="ARBA00012240"/>
    </source>
</evidence>
<dbReference type="PANTHER" id="PTHR35799:SF1">
    <property type="entry name" value="S-RIBOSYLHOMOCYSTEINE LYASE"/>
    <property type="match status" value="1"/>
</dbReference>
<keyword evidence="8 14" id="KW-0071">Autoinducer synthesis</keyword>
<protein>
    <recommendedName>
        <fullName evidence="5 14">S-ribosylhomocysteine lyase</fullName>
        <ecNumber evidence="4 14">4.4.1.21</ecNumber>
    </recommendedName>
    <alternativeName>
        <fullName evidence="12 14">AI-2 synthesis protein</fullName>
    </alternativeName>
    <alternativeName>
        <fullName evidence="13 14">Autoinducer-2 production protein LuxS</fullName>
    </alternativeName>
</protein>
<evidence type="ECO:0000256" key="10">
    <source>
        <dbReference type="ARBA" id="ARBA00023239"/>
    </source>
</evidence>
<evidence type="ECO:0000256" key="6">
    <source>
        <dbReference type="ARBA" id="ARBA00022654"/>
    </source>
</evidence>
<dbReference type="PANTHER" id="PTHR35799">
    <property type="entry name" value="S-RIBOSYLHOMOCYSTEINE LYASE"/>
    <property type="match status" value="1"/>
</dbReference>
<dbReference type="Proteomes" id="UP000263013">
    <property type="component" value="Chromosome"/>
</dbReference>
<evidence type="ECO:0000256" key="8">
    <source>
        <dbReference type="ARBA" id="ARBA00022929"/>
    </source>
</evidence>
<evidence type="ECO:0000313" key="15">
    <source>
        <dbReference type="EMBL" id="AWR87124.1"/>
    </source>
</evidence>
<feature type="binding site" evidence="14">
    <location>
        <position position="58"/>
    </location>
    <ligand>
        <name>Fe cation</name>
        <dbReference type="ChEBI" id="CHEBI:24875"/>
    </ligand>
</feature>
<proteinExistence type="inferred from homology"/>
<keyword evidence="7 14" id="KW-0479">Metal-binding</keyword>
<evidence type="ECO:0000256" key="14">
    <source>
        <dbReference type="HAMAP-Rule" id="MF_00091"/>
    </source>
</evidence>
<dbReference type="NCBIfam" id="NF002606">
    <property type="entry name" value="PRK02260.2-4"/>
    <property type="match status" value="1"/>
</dbReference>
<reference evidence="15 16" key="1">
    <citation type="submission" date="2017-05" db="EMBL/GenBank/DDBJ databases">
        <title>Complete genome sequence of Meiothermus taiwanensis WR-220.</title>
        <authorList>
            <person name="Wu W.-L."/>
            <person name="Lo W.-S."/>
            <person name="Kuo C.-H."/>
            <person name="Wu S.-H."/>
        </authorList>
    </citation>
    <scope>NUCLEOTIDE SEQUENCE [LARGE SCALE GENOMIC DNA]</scope>
    <source>
        <strain evidence="15 16">WR-220</strain>
    </source>
</reference>
<keyword evidence="6 14" id="KW-0673">Quorum sensing</keyword>
<comment type="function">
    <text evidence="11 14">Involved in the synthesis of autoinducer 2 (AI-2) which is secreted by bacteria and is used to communicate both the cell density and the metabolic potential of the environment. The regulation of gene expression in response to changes in cell density is called quorum sensing. Catalyzes the transformation of S-ribosylhomocysteine (RHC) to homocysteine (HC) and 4,5-dihydroxy-2,3-pentadione (DPD).</text>
</comment>
<comment type="subunit">
    <text evidence="3 14">Homodimer.</text>
</comment>